<accession>A0A8B9RA15</accession>
<dbReference type="InterPro" id="IPR007110">
    <property type="entry name" value="Ig-like_dom"/>
</dbReference>
<dbReference type="PANTHER" id="PTHR46942">
    <property type="entry name" value="SIALIC ACID-BINDING IG-LIKE LECTIN 15"/>
    <property type="match status" value="1"/>
</dbReference>
<evidence type="ECO:0000313" key="3">
    <source>
        <dbReference type="Ensembl" id="ENSAMXP00005027506.1"/>
    </source>
</evidence>
<dbReference type="Gene3D" id="2.60.40.10">
    <property type="entry name" value="Immunoglobulins"/>
    <property type="match status" value="2"/>
</dbReference>
<dbReference type="InterPro" id="IPR013098">
    <property type="entry name" value="Ig_I-set"/>
</dbReference>
<evidence type="ECO:0000313" key="4">
    <source>
        <dbReference type="Proteomes" id="UP000694621"/>
    </source>
</evidence>
<feature type="signal peptide" evidence="1">
    <location>
        <begin position="1"/>
        <end position="24"/>
    </location>
</feature>
<dbReference type="Pfam" id="PF07686">
    <property type="entry name" value="V-set"/>
    <property type="match status" value="1"/>
</dbReference>
<reference evidence="3" key="1">
    <citation type="submission" date="2025-08" db="UniProtKB">
        <authorList>
            <consortium name="Ensembl"/>
        </authorList>
    </citation>
    <scope>IDENTIFICATION</scope>
</reference>
<dbReference type="SMART" id="SM00409">
    <property type="entry name" value="IG"/>
    <property type="match status" value="2"/>
</dbReference>
<evidence type="ECO:0000256" key="1">
    <source>
        <dbReference type="SAM" id="SignalP"/>
    </source>
</evidence>
<name>A0A8B9RA15_ASTMX</name>
<dbReference type="AlphaFoldDB" id="A0A8B9RA15"/>
<keyword evidence="1" id="KW-0732">Signal</keyword>
<dbReference type="PANTHER" id="PTHR46942:SF1">
    <property type="entry name" value="SIALIC ACID-BINDING IG-LIKE LECTIN 15"/>
    <property type="match status" value="1"/>
</dbReference>
<feature type="chain" id="PRO_5034242117" description="Ig-like domain-containing protein" evidence="1">
    <location>
        <begin position="25"/>
        <end position="308"/>
    </location>
</feature>
<dbReference type="InterPro" id="IPR013783">
    <property type="entry name" value="Ig-like_fold"/>
</dbReference>
<dbReference type="PROSITE" id="PS50835">
    <property type="entry name" value="IG_LIKE"/>
    <property type="match status" value="2"/>
</dbReference>
<evidence type="ECO:0000259" key="2">
    <source>
        <dbReference type="PROSITE" id="PS50835"/>
    </source>
</evidence>
<dbReference type="Ensembl" id="ENSAMXT00005030235.1">
    <property type="protein sequence ID" value="ENSAMXP00005027506.1"/>
    <property type="gene ID" value="ENSAMXG00005013780.1"/>
</dbReference>
<dbReference type="InterPro" id="IPR003599">
    <property type="entry name" value="Ig_sub"/>
</dbReference>
<dbReference type="InterPro" id="IPR042836">
    <property type="entry name" value="SIG15"/>
</dbReference>
<dbReference type="Proteomes" id="UP000694621">
    <property type="component" value="Unplaced"/>
</dbReference>
<protein>
    <recommendedName>
        <fullName evidence="2">Ig-like domain-containing protein</fullName>
    </recommendedName>
</protein>
<gene>
    <name evidence="3" type="primary">LOC125801746</name>
</gene>
<feature type="domain" description="Ig-like" evidence="2">
    <location>
        <begin position="31"/>
        <end position="139"/>
    </location>
</feature>
<feature type="domain" description="Ig-like" evidence="2">
    <location>
        <begin position="162"/>
        <end position="247"/>
    </location>
</feature>
<organism evidence="3 4">
    <name type="scientific">Astyanax mexicanus</name>
    <name type="common">Blind cave fish</name>
    <name type="synonym">Astyanax fasciatus mexicanus</name>
    <dbReference type="NCBI Taxonomy" id="7994"/>
    <lineage>
        <taxon>Eukaryota</taxon>
        <taxon>Metazoa</taxon>
        <taxon>Chordata</taxon>
        <taxon>Craniata</taxon>
        <taxon>Vertebrata</taxon>
        <taxon>Euteleostomi</taxon>
        <taxon>Actinopterygii</taxon>
        <taxon>Neopterygii</taxon>
        <taxon>Teleostei</taxon>
        <taxon>Ostariophysi</taxon>
        <taxon>Characiformes</taxon>
        <taxon>Characoidei</taxon>
        <taxon>Acestrorhamphidae</taxon>
        <taxon>Acestrorhamphinae</taxon>
        <taxon>Astyanax</taxon>
    </lineage>
</organism>
<dbReference type="GO" id="GO:0045124">
    <property type="term" value="P:regulation of bone resorption"/>
    <property type="evidence" value="ECO:0007669"/>
    <property type="project" value="TreeGrafter"/>
</dbReference>
<dbReference type="GO" id="GO:0032956">
    <property type="term" value="P:regulation of actin cytoskeleton organization"/>
    <property type="evidence" value="ECO:0007669"/>
    <property type="project" value="TreeGrafter"/>
</dbReference>
<dbReference type="GO" id="GO:2001204">
    <property type="term" value="P:regulation of osteoclast development"/>
    <property type="evidence" value="ECO:0007669"/>
    <property type="project" value="TreeGrafter"/>
</dbReference>
<proteinExistence type="predicted"/>
<dbReference type="InterPro" id="IPR036179">
    <property type="entry name" value="Ig-like_dom_sf"/>
</dbReference>
<sequence>VRYLGWLLWCFQWLIVCFQRLISADFLSVAPAAHDDGWSMTVPPEVLAREGYPVVLPCSFTHPHQTHHSSMQVVWRLGHGHTGTVLFRCSSLNGSQHCQPRPNQDQRYRLEGNHREHDLSLRINSAALQDSGRYYCRVELPGQLHGNYENKLGTRLRVEAPPRILSLTVEGAVDAGLKALCRVQGSPLPDVQWMGPDDYLEDDTGLPLSQEAPGQHRTTSQLLDVQPGGQYTCTASNHLGKDQAMVYILPSPPEKITSETHSTALPLMLGLALAAKVVLALGLGAELKTLSRYNWVFFSSYVNLMSTI</sequence>
<dbReference type="GO" id="GO:0005886">
    <property type="term" value="C:plasma membrane"/>
    <property type="evidence" value="ECO:0007669"/>
    <property type="project" value="TreeGrafter"/>
</dbReference>
<dbReference type="SUPFAM" id="SSF48726">
    <property type="entry name" value="Immunoglobulin"/>
    <property type="match status" value="2"/>
</dbReference>
<dbReference type="InterPro" id="IPR013106">
    <property type="entry name" value="Ig_V-set"/>
</dbReference>
<dbReference type="Pfam" id="PF07679">
    <property type="entry name" value="I-set"/>
    <property type="match status" value="1"/>
</dbReference>